<gene>
    <name evidence="1" type="ORF">BFP71_13990</name>
</gene>
<evidence type="ECO:0000313" key="1">
    <source>
        <dbReference type="EMBL" id="OEK04572.1"/>
    </source>
</evidence>
<reference evidence="1 2" key="1">
    <citation type="submission" date="2016-08" db="EMBL/GenBank/DDBJ databases">
        <title>Draft genome of Fabibacter sp. strain SK-8.</title>
        <authorList>
            <person name="Wong S.-K."/>
            <person name="Hamasaki K."/>
            <person name="Yoshizawa S."/>
        </authorList>
    </citation>
    <scope>NUCLEOTIDE SEQUENCE [LARGE SCALE GENOMIC DNA]</scope>
    <source>
        <strain evidence="1 2">SK-8</strain>
    </source>
</reference>
<name>A0A1E5SZM0_9BACT</name>
<comment type="caution">
    <text evidence="1">The sequence shown here is derived from an EMBL/GenBank/DDBJ whole genome shotgun (WGS) entry which is preliminary data.</text>
</comment>
<organism evidence="1 2">
    <name type="scientific">Roseivirga misakiensis</name>
    <dbReference type="NCBI Taxonomy" id="1563681"/>
    <lineage>
        <taxon>Bacteria</taxon>
        <taxon>Pseudomonadati</taxon>
        <taxon>Bacteroidota</taxon>
        <taxon>Cytophagia</taxon>
        <taxon>Cytophagales</taxon>
        <taxon>Roseivirgaceae</taxon>
        <taxon>Roseivirga</taxon>
    </lineage>
</organism>
<dbReference type="Proteomes" id="UP000095552">
    <property type="component" value="Unassembled WGS sequence"/>
</dbReference>
<protein>
    <submittedName>
        <fullName evidence="1">Uncharacterized protein</fullName>
    </submittedName>
</protein>
<accession>A0A1E5SZM0</accession>
<dbReference type="EMBL" id="MDGQ01000005">
    <property type="protein sequence ID" value="OEK04572.1"/>
    <property type="molecule type" value="Genomic_DNA"/>
</dbReference>
<keyword evidence="2" id="KW-1185">Reference proteome</keyword>
<proteinExistence type="predicted"/>
<dbReference type="AlphaFoldDB" id="A0A1E5SZM0"/>
<evidence type="ECO:0000313" key="2">
    <source>
        <dbReference type="Proteomes" id="UP000095552"/>
    </source>
</evidence>
<sequence>MLKPDSGWRIIMSVYVKRSEKDADNSFVFGLLQAEYPTIEENNYLFDFVQSTVHPVWANWPRWRW</sequence>